<dbReference type="EMBL" id="JAHRIQ010035470">
    <property type="protein sequence ID" value="MEQ2232326.1"/>
    <property type="molecule type" value="Genomic_DNA"/>
</dbReference>
<keyword evidence="2" id="KW-1185">Reference proteome</keyword>
<accession>A0ABV0TJY4</accession>
<evidence type="ECO:0000313" key="2">
    <source>
        <dbReference type="Proteomes" id="UP001482620"/>
    </source>
</evidence>
<dbReference type="Proteomes" id="UP001482620">
    <property type="component" value="Unassembled WGS sequence"/>
</dbReference>
<comment type="caution">
    <text evidence="1">The sequence shown here is derived from an EMBL/GenBank/DDBJ whole genome shotgun (WGS) entry which is preliminary data.</text>
</comment>
<evidence type="ECO:0000313" key="1">
    <source>
        <dbReference type="EMBL" id="MEQ2232326.1"/>
    </source>
</evidence>
<name>A0ABV0TJY4_9TELE</name>
<sequence length="116" mass="13146">MKAAKELALSCSASRHITHYLTPGLPSYTMHKKQDVKVIICKLRAALSHQMGNEFVPFQPCLIQSWWSFNWAGGGGLVKLLLTKQHHFPWCPLRMFTICKLGADRAMKYQGQSINT</sequence>
<organism evidence="1 2">
    <name type="scientific">Ilyodon furcidens</name>
    <name type="common">goldbreast splitfin</name>
    <dbReference type="NCBI Taxonomy" id="33524"/>
    <lineage>
        <taxon>Eukaryota</taxon>
        <taxon>Metazoa</taxon>
        <taxon>Chordata</taxon>
        <taxon>Craniata</taxon>
        <taxon>Vertebrata</taxon>
        <taxon>Euteleostomi</taxon>
        <taxon>Actinopterygii</taxon>
        <taxon>Neopterygii</taxon>
        <taxon>Teleostei</taxon>
        <taxon>Neoteleostei</taxon>
        <taxon>Acanthomorphata</taxon>
        <taxon>Ovalentaria</taxon>
        <taxon>Atherinomorphae</taxon>
        <taxon>Cyprinodontiformes</taxon>
        <taxon>Goodeidae</taxon>
        <taxon>Ilyodon</taxon>
    </lineage>
</organism>
<protein>
    <submittedName>
        <fullName evidence="1">Uncharacterized protein</fullName>
    </submittedName>
</protein>
<gene>
    <name evidence="1" type="ORF">ILYODFUR_010018</name>
</gene>
<reference evidence="1 2" key="1">
    <citation type="submission" date="2021-06" db="EMBL/GenBank/DDBJ databases">
        <authorList>
            <person name="Palmer J.M."/>
        </authorList>
    </citation>
    <scope>NUCLEOTIDE SEQUENCE [LARGE SCALE GENOMIC DNA]</scope>
    <source>
        <strain evidence="2">if_2019</strain>
        <tissue evidence="1">Muscle</tissue>
    </source>
</reference>
<proteinExistence type="predicted"/>